<reference evidence="1 2" key="1">
    <citation type="submission" date="2014-06" db="EMBL/GenBank/DDBJ databases">
        <title>Whole Genome Sequences of Three Symbiotic Endozoicomonas Bacteria.</title>
        <authorList>
            <person name="Neave M.J."/>
            <person name="Apprill A."/>
            <person name="Voolstra C.R."/>
        </authorList>
    </citation>
    <scope>NUCLEOTIDE SEQUENCE [LARGE SCALE GENOMIC DNA]</scope>
    <source>
        <strain evidence="1 2">DSM 25634</strain>
    </source>
</reference>
<dbReference type="Proteomes" id="UP000028073">
    <property type="component" value="Unassembled WGS sequence"/>
</dbReference>
<name>A0A081NFZ5_9GAMM</name>
<dbReference type="AlphaFoldDB" id="A0A081NFZ5"/>
<gene>
    <name evidence="1" type="ORF">GZ78_16350</name>
</gene>
<sequence>MLVPFMLVAPIPESALAMEVSSVEYQAPNGTYFAPVEVLPKQRYKAHIGAYNANGTDYYVSHVSFEAGNPMNVFPILYDVKNKKYQFLMDEPDVNGKWFDAKEDIINQISKTHQIHLNFQNYRVTNVGKKGVIVGYGGGSEDKDPQADAINPLFRNASSTQWERLTDQYANHTEGWHSTPIVATDDGSRIVGFYANKLVNWSADSKGDYVQKNIDQFSQIEEQIETQDLGYQPVYSNDDLSQVVFNLVPKRSAFDADSPDQGTREFDYRVIILSRKENNSTFLESYYPYTGLALGVDGNKIYLANEDTQEILAVSIDQDYPIDNRDLQASNNELHLSIFNRASHVGLEYFQLGETFYNSVIAVYNEPAYSSISNPVAIMFGDGKGFINQFDFALANNIPSAIFKAEIIDITDENGDLTIRLGDRGKIMVVTIKDPKF</sequence>
<dbReference type="EMBL" id="JOKH01000003">
    <property type="protein sequence ID" value="KEQ17368.1"/>
    <property type="molecule type" value="Genomic_DNA"/>
</dbReference>
<proteinExistence type="predicted"/>
<evidence type="ECO:0000313" key="1">
    <source>
        <dbReference type="EMBL" id="KEQ17368.1"/>
    </source>
</evidence>
<keyword evidence="2" id="KW-1185">Reference proteome</keyword>
<evidence type="ECO:0000313" key="2">
    <source>
        <dbReference type="Proteomes" id="UP000028073"/>
    </source>
</evidence>
<accession>A0A081NFZ5</accession>
<protein>
    <submittedName>
        <fullName evidence="1">Uncharacterized protein</fullName>
    </submittedName>
</protein>
<comment type="caution">
    <text evidence="1">The sequence shown here is derived from an EMBL/GenBank/DDBJ whole genome shotgun (WGS) entry which is preliminary data.</text>
</comment>
<organism evidence="1 2">
    <name type="scientific">Endozoicomonas numazuensis</name>
    <dbReference type="NCBI Taxonomy" id="1137799"/>
    <lineage>
        <taxon>Bacteria</taxon>
        <taxon>Pseudomonadati</taxon>
        <taxon>Pseudomonadota</taxon>
        <taxon>Gammaproteobacteria</taxon>
        <taxon>Oceanospirillales</taxon>
        <taxon>Endozoicomonadaceae</taxon>
        <taxon>Endozoicomonas</taxon>
    </lineage>
</organism>